<gene>
    <name evidence="6" type="ORF">H5410_014401</name>
</gene>
<evidence type="ECO:0000256" key="3">
    <source>
        <dbReference type="ARBA" id="ARBA00022898"/>
    </source>
</evidence>
<organism evidence="6 7">
    <name type="scientific">Solanum commersonii</name>
    <name type="common">Commerson's wild potato</name>
    <name type="synonym">Commerson's nightshade</name>
    <dbReference type="NCBI Taxonomy" id="4109"/>
    <lineage>
        <taxon>Eukaryota</taxon>
        <taxon>Viridiplantae</taxon>
        <taxon>Streptophyta</taxon>
        <taxon>Embryophyta</taxon>
        <taxon>Tracheophyta</taxon>
        <taxon>Spermatophyta</taxon>
        <taxon>Magnoliopsida</taxon>
        <taxon>eudicotyledons</taxon>
        <taxon>Gunneridae</taxon>
        <taxon>Pentapetalae</taxon>
        <taxon>asterids</taxon>
        <taxon>lamiids</taxon>
        <taxon>Solanales</taxon>
        <taxon>Solanaceae</taxon>
        <taxon>Solanoideae</taxon>
        <taxon>Solaneae</taxon>
        <taxon>Solanum</taxon>
    </lineage>
</organism>
<feature type="domain" description="Serine hydroxymethyltransferase-like" evidence="5">
    <location>
        <begin position="167"/>
        <end position="252"/>
    </location>
</feature>
<comment type="catalytic activity">
    <reaction evidence="1">
        <text>(6R)-5,10-methylene-5,6,7,8-tetrahydrofolate + glycine + H2O = (6S)-5,6,7,8-tetrahydrofolate + L-serine</text>
        <dbReference type="Rhea" id="RHEA:15481"/>
        <dbReference type="ChEBI" id="CHEBI:15377"/>
        <dbReference type="ChEBI" id="CHEBI:15636"/>
        <dbReference type="ChEBI" id="CHEBI:33384"/>
        <dbReference type="ChEBI" id="CHEBI:57305"/>
        <dbReference type="ChEBI" id="CHEBI:57453"/>
        <dbReference type="EC" id="2.1.2.1"/>
    </reaction>
</comment>
<comment type="caution">
    <text evidence="6">The sequence shown here is derived from an EMBL/GenBank/DDBJ whole genome shotgun (WGS) entry which is preliminary data.</text>
</comment>
<dbReference type="InterPro" id="IPR039429">
    <property type="entry name" value="SHMT-like_dom"/>
</dbReference>
<dbReference type="Pfam" id="PF00464">
    <property type="entry name" value="SHMT"/>
    <property type="match status" value="1"/>
</dbReference>
<keyword evidence="7" id="KW-1185">Reference proteome</keyword>
<proteinExistence type="predicted"/>
<dbReference type="GO" id="GO:0046653">
    <property type="term" value="P:tetrahydrofolate metabolic process"/>
    <property type="evidence" value="ECO:0007669"/>
    <property type="project" value="TreeGrafter"/>
</dbReference>
<dbReference type="EMBL" id="JACXVP010000003">
    <property type="protein sequence ID" value="KAG5614577.1"/>
    <property type="molecule type" value="Genomic_DNA"/>
</dbReference>
<sequence>MDLSVWDPRISSKFWVVTSSTIVWRIEIGVETFNAMYFDKCSWVTENIGDHLDYLYMEYECGILAVQLHSYDKEYQMRVVQRQNKWMVLSSPYFVCNILMKALYNLSPNNDFEWNMTLQPDSYSSLVLFFVSTYILVVWGEQVYGHRQKHLGVFEYFICFLDPLLALNFVNLDVSTGYISCKQLEKCEFGPKLIFTNASVDARRYDYARLYKVCSKQEVSSLEDMSHVNGLVASLVMFSPFEYSTVVTFATHFMGAKAYITDVFGNIFFALEGFGYKQTIFYIVSRLVVVARSIKDHISIQDHILYYTDIA</sequence>
<dbReference type="Proteomes" id="UP000824120">
    <property type="component" value="Chromosome 3"/>
</dbReference>
<evidence type="ECO:0000256" key="1">
    <source>
        <dbReference type="ARBA" id="ARBA00001528"/>
    </source>
</evidence>
<dbReference type="GO" id="GO:0004372">
    <property type="term" value="F:glycine hydroxymethyltransferase activity"/>
    <property type="evidence" value="ECO:0007669"/>
    <property type="project" value="UniProtKB-EC"/>
</dbReference>
<reference evidence="6 7" key="1">
    <citation type="submission" date="2020-09" db="EMBL/GenBank/DDBJ databases">
        <title>De no assembly of potato wild relative species, Solanum commersonii.</title>
        <authorList>
            <person name="Cho K."/>
        </authorList>
    </citation>
    <scope>NUCLEOTIDE SEQUENCE [LARGE SCALE GENOMIC DNA]</scope>
    <source>
        <strain evidence="6">LZ3.2</strain>
        <tissue evidence="6">Leaf</tissue>
    </source>
</reference>
<evidence type="ECO:0000259" key="5">
    <source>
        <dbReference type="Pfam" id="PF00464"/>
    </source>
</evidence>
<dbReference type="InterPro" id="IPR015424">
    <property type="entry name" value="PyrdxlP-dep_Trfase"/>
</dbReference>
<evidence type="ECO:0000256" key="2">
    <source>
        <dbReference type="ARBA" id="ARBA00001933"/>
    </source>
</evidence>
<protein>
    <recommendedName>
        <fullName evidence="5">Serine hydroxymethyltransferase-like domain-containing protein</fullName>
    </recommendedName>
</protein>
<dbReference type="PANTHER" id="PTHR11680">
    <property type="entry name" value="SERINE HYDROXYMETHYLTRANSFERASE"/>
    <property type="match status" value="1"/>
</dbReference>
<dbReference type="GO" id="GO:0005739">
    <property type="term" value="C:mitochondrion"/>
    <property type="evidence" value="ECO:0007669"/>
    <property type="project" value="TreeGrafter"/>
</dbReference>
<dbReference type="GO" id="GO:0030170">
    <property type="term" value="F:pyridoxal phosphate binding"/>
    <property type="evidence" value="ECO:0007669"/>
    <property type="project" value="TreeGrafter"/>
</dbReference>
<accession>A0A9J5ZQV1</accession>
<dbReference type="AlphaFoldDB" id="A0A9J5ZQV1"/>
<dbReference type="InterPro" id="IPR049943">
    <property type="entry name" value="Ser_HO-MeTrfase-like"/>
</dbReference>
<dbReference type="GO" id="GO:0019264">
    <property type="term" value="P:glycine biosynthetic process from serine"/>
    <property type="evidence" value="ECO:0007669"/>
    <property type="project" value="TreeGrafter"/>
</dbReference>
<name>A0A9J5ZQV1_SOLCO</name>
<evidence type="ECO:0000256" key="4">
    <source>
        <dbReference type="SAM" id="Phobius"/>
    </source>
</evidence>
<keyword evidence="4" id="KW-0472">Membrane</keyword>
<feature type="transmembrane region" description="Helical" evidence="4">
    <location>
        <begin position="123"/>
        <end position="141"/>
    </location>
</feature>
<evidence type="ECO:0000313" key="7">
    <source>
        <dbReference type="Proteomes" id="UP000824120"/>
    </source>
</evidence>
<dbReference type="PANTHER" id="PTHR11680:SF28">
    <property type="entry name" value="SERINE HYDROXYMETHYLTRANSFERASE, MITOCHONDRIAL"/>
    <property type="match status" value="1"/>
</dbReference>
<keyword evidence="4" id="KW-0812">Transmembrane</keyword>
<comment type="cofactor">
    <cofactor evidence="2">
        <name>pyridoxal 5'-phosphate</name>
        <dbReference type="ChEBI" id="CHEBI:597326"/>
    </cofactor>
</comment>
<feature type="transmembrane region" description="Helical" evidence="4">
    <location>
        <begin position="86"/>
        <end position="103"/>
    </location>
</feature>
<evidence type="ECO:0000313" key="6">
    <source>
        <dbReference type="EMBL" id="KAG5614577.1"/>
    </source>
</evidence>
<dbReference type="SUPFAM" id="SSF53383">
    <property type="entry name" value="PLP-dependent transferases"/>
    <property type="match status" value="1"/>
</dbReference>
<dbReference type="InterPro" id="IPR015421">
    <property type="entry name" value="PyrdxlP-dep_Trfase_major"/>
</dbReference>
<dbReference type="Gene3D" id="3.40.640.10">
    <property type="entry name" value="Type I PLP-dependent aspartate aminotransferase-like (Major domain)"/>
    <property type="match status" value="1"/>
</dbReference>
<keyword evidence="4" id="KW-1133">Transmembrane helix</keyword>
<keyword evidence="3" id="KW-0663">Pyridoxal phosphate</keyword>